<name>A0ABQ8KR62_9APHY</name>
<evidence type="ECO:0000256" key="4">
    <source>
        <dbReference type="ARBA" id="ARBA00022617"/>
    </source>
</evidence>
<proteinExistence type="inferred from homology"/>
<keyword evidence="6 9" id="KW-0560">Oxidoreductase</keyword>
<dbReference type="InterPro" id="IPR002401">
    <property type="entry name" value="Cyt_P450_E_grp-I"/>
</dbReference>
<dbReference type="Gene3D" id="1.10.630.10">
    <property type="entry name" value="Cytochrome P450"/>
    <property type="match status" value="1"/>
</dbReference>
<evidence type="ECO:0000313" key="10">
    <source>
        <dbReference type="EMBL" id="KAH9840913.1"/>
    </source>
</evidence>
<keyword evidence="11" id="KW-1185">Reference proteome</keyword>
<evidence type="ECO:0000256" key="3">
    <source>
        <dbReference type="ARBA" id="ARBA00010617"/>
    </source>
</evidence>
<dbReference type="PRINTS" id="PR00385">
    <property type="entry name" value="P450"/>
</dbReference>
<dbReference type="EMBL" id="JADCUA010000004">
    <property type="protein sequence ID" value="KAH9840913.1"/>
    <property type="molecule type" value="Genomic_DNA"/>
</dbReference>
<evidence type="ECO:0000313" key="11">
    <source>
        <dbReference type="Proteomes" id="UP000814176"/>
    </source>
</evidence>
<sequence length="565" mass="62618">MNLITVAILVLLLLSAAIVIHLVYFIADPHALCSYPGPFLAKISDIWLGRVAAQGHRSELVHQLHEQHGKPHHAMQDRRIFVRLAPNHLSISDPAAIQEIYAHGNGTTKSDFYDAFVSITRGLFNTRSRADHSRKRKVVAHVFSQKSVLEFEPYTRVHVAALFRQWDRLCGLGAKGFAGKEGEGWRGEDGRVWMDCLPWFNYLAFDIIGDLAFGAPFGMLQACADTAPTVLSQEAAMASYGSSEKGSPEVTYCPAVRIINERGEYSASIGVLPTHWRPWLARFVPWYRQGSASVELLAGMAIAAISKRLAAPTERTDLLSKLQQGKDKEGSPLGAKELTADALTQLIAGSDTTSNTSCAIAYYLAVNPDVQQKLQAELDAALSGEEDPIVTFEQVKRLPYLDAVINEGMRVHSTSGIGLPREVASGGLTVCGRFFPEGTVLSVPTYTVHRNKEIWGSDADLFRPERWLERDKNELQKAFNPFSFGPRGCIGRNLASMELFIIIASVFQRYHFVLEEPSQKACLQGLYRGPSLRMLMMIPQLDIKEGFLRKPVMCRVGMKRRGAGM</sequence>
<dbReference type="PANTHER" id="PTHR24305:SF29">
    <property type="entry name" value="BENZOATE-PARA-HYDROXYLASE"/>
    <property type="match status" value="1"/>
</dbReference>
<dbReference type="PANTHER" id="PTHR24305">
    <property type="entry name" value="CYTOCHROME P450"/>
    <property type="match status" value="1"/>
</dbReference>
<dbReference type="RefSeq" id="XP_047782379.1">
    <property type="nucleotide sequence ID" value="XM_047926630.1"/>
</dbReference>
<protein>
    <submittedName>
        <fullName evidence="10">Cytochrome P450</fullName>
    </submittedName>
</protein>
<dbReference type="Proteomes" id="UP000814176">
    <property type="component" value="Unassembled WGS sequence"/>
</dbReference>
<reference evidence="10 11" key="1">
    <citation type="journal article" date="2021" name="Environ. Microbiol.">
        <title>Gene family expansions and transcriptome signatures uncover fungal adaptations to wood decay.</title>
        <authorList>
            <person name="Hage H."/>
            <person name="Miyauchi S."/>
            <person name="Viragh M."/>
            <person name="Drula E."/>
            <person name="Min B."/>
            <person name="Chaduli D."/>
            <person name="Navarro D."/>
            <person name="Favel A."/>
            <person name="Norest M."/>
            <person name="Lesage-Meessen L."/>
            <person name="Balint B."/>
            <person name="Merenyi Z."/>
            <person name="de Eugenio L."/>
            <person name="Morin E."/>
            <person name="Martinez A.T."/>
            <person name="Baldrian P."/>
            <person name="Stursova M."/>
            <person name="Martinez M.J."/>
            <person name="Novotny C."/>
            <person name="Magnuson J.K."/>
            <person name="Spatafora J.W."/>
            <person name="Maurice S."/>
            <person name="Pangilinan J."/>
            <person name="Andreopoulos W."/>
            <person name="LaButti K."/>
            <person name="Hundley H."/>
            <person name="Na H."/>
            <person name="Kuo A."/>
            <person name="Barry K."/>
            <person name="Lipzen A."/>
            <person name="Henrissat B."/>
            <person name="Riley R."/>
            <person name="Ahrendt S."/>
            <person name="Nagy L.G."/>
            <person name="Grigoriev I.V."/>
            <person name="Martin F."/>
            <person name="Rosso M.N."/>
        </authorList>
    </citation>
    <scope>NUCLEOTIDE SEQUENCE [LARGE SCALE GENOMIC DNA]</scope>
    <source>
        <strain evidence="10 11">CIRM-BRFM 1785</strain>
    </source>
</reference>
<evidence type="ECO:0000256" key="5">
    <source>
        <dbReference type="ARBA" id="ARBA00022723"/>
    </source>
</evidence>
<keyword evidence="7 9" id="KW-0408">Iron</keyword>
<keyword evidence="8 9" id="KW-0503">Monooxygenase</keyword>
<comment type="caution">
    <text evidence="10">The sequence shown here is derived from an EMBL/GenBank/DDBJ whole genome shotgun (WGS) entry which is preliminary data.</text>
</comment>
<evidence type="ECO:0000256" key="1">
    <source>
        <dbReference type="ARBA" id="ARBA00001971"/>
    </source>
</evidence>
<evidence type="ECO:0000256" key="9">
    <source>
        <dbReference type="RuleBase" id="RU000461"/>
    </source>
</evidence>
<dbReference type="Pfam" id="PF00067">
    <property type="entry name" value="p450"/>
    <property type="match status" value="1"/>
</dbReference>
<dbReference type="GeneID" id="72007362"/>
<dbReference type="SUPFAM" id="SSF48264">
    <property type="entry name" value="Cytochrome P450"/>
    <property type="match status" value="1"/>
</dbReference>
<dbReference type="PRINTS" id="PR00463">
    <property type="entry name" value="EP450I"/>
</dbReference>
<comment type="pathway">
    <text evidence="2">Secondary metabolite biosynthesis.</text>
</comment>
<accession>A0ABQ8KR62</accession>
<keyword evidence="5 9" id="KW-0479">Metal-binding</keyword>
<evidence type="ECO:0000256" key="8">
    <source>
        <dbReference type="ARBA" id="ARBA00023033"/>
    </source>
</evidence>
<evidence type="ECO:0000256" key="2">
    <source>
        <dbReference type="ARBA" id="ARBA00005179"/>
    </source>
</evidence>
<dbReference type="InterPro" id="IPR036396">
    <property type="entry name" value="Cyt_P450_sf"/>
</dbReference>
<dbReference type="CDD" id="cd11061">
    <property type="entry name" value="CYP67-like"/>
    <property type="match status" value="1"/>
</dbReference>
<evidence type="ECO:0000256" key="6">
    <source>
        <dbReference type="ARBA" id="ARBA00023002"/>
    </source>
</evidence>
<comment type="similarity">
    <text evidence="3 9">Belongs to the cytochrome P450 family.</text>
</comment>
<organism evidence="10 11">
    <name type="scientific">Rhodofomes roseus</name>
    <dbReference type="NCBI Taxonomy" id="34475"/>
    <lineage>
        <taxon>Eukaryota</taxon>
        <taxon>Fungi</taxon>
        <taxon>Dikarya</taxon>
        <taxon>Basidiomycota</taxon>
        <taxon>Agaricomycotina</taxon>
        <taxon>Agaricomycetes</taxon>
        <taxon>Polyporales</taxon>
        <taxon>Rhodofomes</taxon>
    </lineage>
</organism>
<dbReference type="PROSITE" id="PS00086">
    <property type="entry name" value="CYTOCHROME_P450"/>
    <property type="match status" value="1"/>
</dbReference>
<evidence type="ECO:0000256" key="7">
    <source>
        <dbReference type="ARBA" id="ARBA00023004"/>
    </source>
</evidence>
<dbReference type="InterPro" id="IPR050121">
    <property type="entry name" value="Cytochrome_P450_monoxygenase"/>
</dbReference>
<keyword evidence="4 9" id="KW-0349">Heme</keyword>
<dbReference type="InterPro" id="IPR017972">
    <property type="entry name" value="Cyt_P450_CS"/>
</dbReference>
<gene>
    <name evidence="10" type="ORF">C8Q71DRAFT_846185</name>
</gene>
<dbReference type="InterPro" id="IPR001128">
    <property type="entry name" value="Cyt_P450"/>
</dbReference>
<comment type="cofactor">
    <cofactor evidence="1">
        <name>heme</name>
        <dbReference type="ChEBI" id="CHEBI:30413"/>
    </cofactor>
</comment>